<comment type="caution">
    <text evidence="13">The sequence shown here is derived from an EMBL/GenBank/DDBJ whole genome shotgun (WGS) entry which is preliminary data.</text>
</comment>
<comment type="subunit">
    <text evidence="4">Homotetramer.</text>
</comment>
<evidence type="ECO:0000256" key="12">
    <source>
        <dbReference type="PIRSR" id="PIRSR006118-2"/>
    </source>
</evidence>
<dbReference type="SUPFAM" id="SSF56784">
    <property type="entry name" value="HAD-like"/>
    <property type="match status" value="1"/>
</dbReference>
<dbReference type="PANTHER" id="PTHR21485:SF6">
    <property type="entry name" value="N-ACYLNEURAMINATE CYTIDYLYLTRANSFERASE-RELATED"/>
    <property type="match status" value="1"/>
</dbReference>
<evidence type="ECO:0000256" key="2">
    <source>
        <dbReference type="ARBA" id="ARBA00001946"/>
    </source>
</evidence>
<comment type="catalytic activity">
    <reaction evidence="1">
        <text>3-deoxy-alpha-D-manno-2-octulosonate-8-phosphate + H2O = 3-deoxy-alpha-D-manno-oct-2-ulosonate + phosphate</text>
        <dbReference type="Rhea" id="RHEA:11500"/>
        <dbReference type="ChEBI" id="CHEBI:15377"/>
        <dbReference type="ChEBI" id="CHEBI:43474"/>
        <dbReference type="ChEBI" id="CHEBI:85985"/>
        <dbReference type="ChEBI" id="CHEBI:85986"/>
        <dbReference type="EC" id="3.1.3.45"/>
    </reaction>
</comment>
<dbReference type="SFLD" id="SFLDG01136">
    <property type="entry name" value="C1.6:_Phosphoserine_Phosphatas"/>
    <property type="match status" value="1"/>
</dbReference>
<evidence type="ECO:0000256" key="8">
    <source>
        <dbReference type="ARBA" id="ARBA00022801"/>
    </source>
</evidence>
<dbReference type="GO" id="GO:0009103">
    <property type="term" value="P:lipopolysaccharide biosynthetic process"/>
    <property type="evidence" value="ECO:0007669"/>
    <property type="project" value="UniProtKB-KW"/>
</dbReference>
<reference evidence="14" key="1">
    <citation type="submission" date="2017-04" db="EMBL/GenBank/DDBJ databases">
        <title>Function of individual gut microbiota members based on whole genome sequencing of pure cultures obtained from chicken caecum.</title>
        <authorList>
            <person name="Medvecky M."/>
            <person name="Cejkova D."/>
            <person name="Polansky O."/>
            <person name="Karasova D."/>
            <person name="Kubasova T."/>
            <person name="Cizek A."/>
            <person name="Rychlik I."/>
        </authorList>
    </citation>
    <scope>NUCLEOTIDE SEQUENCE [LARGE SCALE GENOMIC DNA]</scope>
    <source>
        <strain evidence="14">An273</strain>
    </source>
</reference>
<evidence type="ECO:0000256" key="5">
    <source>
        <dbReference type="ARBA" id="ARBA00013066"/>
    </source>
</evidence>
<keyword evidence="9 12" id="KW-0460">Magnesium</keyword>
<feature type="binding site" evidence="12">
    <location>
        <position position="19"/>
    </location>
    <ligand>
        <name>substrate</name>
    </ligand>
</feature>
<dbReference type="EC" id="3.1.3.45" evidence="5"/>
<dbReference type="SFLD" id="SFLDS00003">
    <property type="entry name" value="Haloacid_Dehalogenase"/>
    <property type="match status" value="1"/>
</dbReference>
<dbReference type="Pfam" id="PF08282">
    <property type="entry name" value="Hydrolase_3"/>
    <property type="match status" value="1"/>
</dbReference>
<feature type="binding site" evidence="12">
    <location>
        <position position="17"/>
    </location>
    <ligand>
        <name>Mg(2+)</name>
        <dbReference type="ChEBI" id="CHEBI:18420"/>
    </ligand>
</feature>
<dbReference type="GO" id="GO:0019143">
    <property type="term" value="F:3-deoxy-manno-octulosonate-8-phosphatase activity"/>
    <property type="evidence" value="ECO:0007669"/>
    <property type="project" value="UniProtKB-EC"/>
</dbReference>
<dbReference type="Proteomes" id="UP000196368">
    <property type="component" value="Unassembled WGS sequence"/>
</dbReference>
<comment type="similarity">
    <text evidence="3">Belongs to the KdsC family.</text>
</comment>
<dbReference type="RefSeq" id="WP_087286570.1">
    <property type="nucleotide sequence ID" value="NZ_NFJD01000001.1"/>
</dbReference>
<dbReference type="PIRSF" id="PIRSF006118">
    <property type="entry name" value="KDO8-P_Ptase"/>
    <property type="match status" value="1"/>
</dbReference>
<name>A0A1Y4DE55_9BACT</name>
<gene>
    <name evidence="13" type="ORF">B5F75_00980</name>
</gene>
<evidence type="ECO:0000256" key="10">
    <source>
        <dbReference type="ARBA" id="ARBA00022985"/>
    </source>
</evidence>
<dbReference type="InterPro" id="IPR010023">
    <property type="entry name" value="KdsC_fam"/>
</dbReference>
<evidence type="ECO:0000256" key="3">
    <source>
        <dbReference type="ARBA" id="ARBA00005893"/>
    </source>
</evidence>
<evidence type="ECO:0000256" key="11">
    <source>
        <dbReference type="ARBA" id="ARBA00031051"/>
    </source>
</evidence>
<organism evidence="13 14">
    <name type="scientific">Candidatus Avelusimicrobium gallicola</name>
    <dbReference type="NCBI Taxonomy" id="2562704"/>
    <lineage>
        <taxon>Bacteria</taxon>
        <taxon>Pseudomonadati</taxon>
        <taxon>Elusimicrobiota</taxon>
        <taxon>Elusimicrobia</taxon>
        <taxon>Elusimicrobiales</taxon>
        <taxon>Elusimicrobiaceae</taxon>
        <taxon>Candidatus Avelusimicrobium</taxon>
    </lineage>
</organism>
<dbReference type="GO" id="GO:0046872">
    <property type="term" value="F:metal ion binding"/>
    <property type="evidence" value="ECO:0007669"/>
    <property type="project" value="UniProtKB-KW"/>
</dbReference>
<dbReference type="EMBL" id="NFJD01000001">
    <property type="protein sequence ID" value="OUO57377.1"/>
    <property type="molecule type" value="Genomic_DNA"/>
</dbReference>
<dbReference type="InterPro" id="IPR036412">
    <property type="entry name" value="HAD-like_sf"/>
</dbReference>
<dbReference type="InterPro" id="IPR050793">
    <property type="entry name" value="CMP-NeuNAc_synthase"/>
</dbReference>
<dbReference type="Gene3D" id="3.40.50.1000">
    <property type="entry name" value="HAD superfamily/HAD-like"/>
    <property type="match status" value="1"/>
</dbReference>
<dbReference type="NCBIfam" id="TIGR01670">
    <property type="entry name" value="KdsC-phosphatas"/>
    <property type="match status" value="1"/>
</dbReference>
<evidence type="ECO:0000256" key="4">
    <source>
        <dbReference type="ARBA" id="ARBA00011881"/>
    </source>
</evidence>
<keyword evidence="7 12" id="KW-0479">Metal-binding</keyword>
<keyword evidence="10" id="KW-0448">Lipopolysaccharide biosynthesis</keyword>
<keyword evidence="14" id="KW-1185">Reference proteome</keyword>
<protein>
    <recommendedName>
        <fullName evidence="6">3-deoxy-D-manno-octulosonate 8-phosphate phosphatase KdsC</fullName>
        <ecNumber evidence="5">3.1.3.45</ecNumber>
    </recommendedName>
    <alternativeName>
        <fullName evidence="11">KDO 8-P phosphatase</fullName>
    </alternativeName>
</protein>
<dbReference type="OrthoDB" id="9805604at2"/>
<sequence length="199" mass="21854">MEEAIKRAQKIKAILTDVDGILTDGKVNFFVRDDGKIDEFKSFHTQDGIAVLLCHSAHIVCGIITGRRHPTTVARAKNLGFKYMYQGFLTKIGPLNDILEKENLTAEEVAYIGDDITDIPLLAEVGFAATVPNALDCVKKHAHYITKRVGGDGAYREIIDFILNAQGKLAPILEQVEASAWTSGKRPEMEVITSQEGLA</sequence>
<dbReference type="SFLD" id="SFLDG01138">
    <property type="entry name" value="C1.6.2:_Deoxy-d-mannose-octulo"/>
    <property type="match status" value="1"/>
</dbReference>
<evidence type="ECO:0000313" key="14">
    <source>
        <dbReference type="Proteomes" id="UP000196368"/>
    </source>
</evidence>
<comment type="cofactor">
    <cofactor evidence="2 12">
        <name>Mg(2+)</name>
        <dbReference type="ChEBI" id="CHEBI:18420"/>
    </cofactor>
</comment>
<evidence type="ECO:0000313" key="13">
    <source>
        <dbReference type="EMBL" id="OUO57377.1"/>
    </source>
</evidence>
<evidence type="ECO:0000256" key="6">
    <source>
        <dbReference type="ARBA" id="ARBA00020092"/>
    </source>
</evidence>
<dbReference type="AlphaFoldDB" id="A0A1Y4DE55"/>
<dbReference type="InterPro" id="IPR023214">
    <property type="entry name" value="HAD_sf"/>
</dbReference>
<accession>A0A1Y4DE55</accession>
<dbReference type="PANTHER" id="PTHR21485">
    <property type="entry name" value="HAD SUPERFAMILY MEMBERS CMAS AND KDSC"/>
    <property type="match status" value="1"/>
</dbReference>
<evidence type="ECO:0000256" key="9">
    <source>
        <dbReference type="ARBA" id="ARBA00022842"/>
    </source>
</evidence>
<feature type="binding site" evidence="12">
    <location>
        <position position="114"/>
    </location>
    <ligand>
        <name>Mg(2+)</name>
        <dbReference type="ChEBI" id="CHEBI:18420"/>
    </ligand>
</feature>
<dbReference type="FunFam" id="3.40.50.1000:FF:000029">
    <property type="entry name" value="3-deoxy-D-manno-octulosonate 8-phosphate phosphatase KdsC"/>
    <property type="match status" value="1"/>
</dbReference>
<proteinExistence type="inferred from homology"/>
<evidence type="ECO:0000256" key="1">
    <source>
        <dbReference type="ARBA" id="ARBA00000898"/>
    </source>
</evidence>
<dbReference type="GO" id="GO:0008781">
    <property type="term" value="F:N-acylneuraminate cytidylyltransferase activity"/>
    <property type="evidence" value="ECO:0007669"/>
    <property type="project" value="TreeGrafter"/>
</dbReference>
<keyword evidence="8" id="KW-0378">Hydrolase</keyword>
<evidence type="ECO:0000256" key="7">
    <source>
        <dbReference type="ARBA" id="ARBA00022723"/>
    </source>
</evidence>